<comment type="pathway">
    <text evidence="11">Bacterial outer membrane biogenesis; LPS lipid A biosynthesis.</text>
</comment>
<evidence type="ECO:0000256" key="4">
    <source>
        <dbReference type="ARBA" id="ARBA00020902"/>
    </source>
</evidence>
<evidence type="ECO:0000256" key="2">
    <source>
        <dbReference type="ARBA" id="ARBA00007868"/>
    </source>
</evidence>
<dbReference type="PANTHER" id="PTHR30372">
    <property type="entry name" value="LIPID-A-DISACCHARIDE SYNTHASE"/>
    <property type="match status" value="1"/>
</dbReference>
<comment type="similarity">
    <text evidence="2 11">Belongs to the LpxB family.</text>
</comment>
<dbReference type="PANTHER" id="PTHR30372:SF4">
    <property type="entry name" value="LIPID-A-DISACCHARIDE SYNTHASE, MITOCHONDRIAL-RELATED"/>
    <property type="match status" value="1"/>
</dbReference>
<keyword evidence="5 11" id="KW-0444">Lipid biosynthesis</keyword>
<protein>
    <recommendedName>
        <fullName evidence="4 11">Lipid-A-disaccharide synthase</fullName>
        <ecNumber evidence="3 11">2.4.1.182</ecNumber>
    </recommendedName>
</protein>
<keyword evidence="14" id="KW-1185">Reference proteome</keyword>
<dbReference type="InterPro" id="IPR003835">
    <property type="entry name" value="Glyco_trans_19"/>
</dbReference>
<feature type="compositionally biased region" description="Low complexity" evidence="12">
    <location>
        <begin position="45"/>
        <end position="57"/>
    </location>
</feature>
<dbReference type="EMBL" id="CP029550">
    <property type="protein sequence ID" value="AWN41842.1"/>
    <property type="molecule type" value="Genomic_DNA"/>
</dbReference>
<name>A0A2U8W947_9HYPH</name>
<dbReference type="OrthoDB" id="9801642at2"/>
<evidence type="ECO:0000256" key="9">
    <source>
        <dbReference type="ARBA" id="ARBA00023098"/>
    </source>
</evidence>
<gene>
    <name evidence="11 13" type="primary">lpxB</name>
    <name evidence="13" type="ORF">DK389_16720</name>
</gene>
<evidence type="ECO:0000256" key="3">
    <source>
        <dbReference type="ARBA" id="ARBA00012687"/>
    </source>
</evidence>
<feature type="compositionally biased region" description="Basic residues" evidence="12">
    <location>
        <begin position="94"/>
        <end position="118"/>
    </location>
</feature>
<evidence type="ECO:0000256" key="11">
    <source>
        <dbReference type="HAMAP-Rule" id="MF_00392"/>
    </source>
</evidence>
<dbReference type="Pfam" id="PF02684">
    <property type="entry name" value="LpxB"/>
    <property type="match status" value="1"/>
</dbReference>
<evidence type="ECO:0000256" key="8">
    <source>
        <dbReference type="ARBA" id="ARBA00022679"/>
    </source>
</evidence>
<evidence type="ECO:0000256" key="10">
    <source>
        <dbReference type="ARBA" id="ARBA00048975"/>
    </source>
</evidence>
<dbReference type="EC" id="2.4.1.182" evidence="3 11"/>
<evidence type="ECO:0000256" key="12">
    <source>
        <dbReference type="SAM" id="MobiDB-lite"/>
    </source>
</evidence>
<evidence type="ECO:0000256" key="7">
    <source>
        <dbReference type="ARBA" id="ARBA00022676"/>
    </source>
</evidence>
<dbReference type="NCBIfam" id="TIGR00215">
    <property type="entry name" value="lpxB"/>
    <property type="match status" value="1"/>
</dbReference>
<sequence>MGAGRDRAGRRRHAAEPRRDLQRGGGRAQPRRAPRHRGRRRRPPASRGAGAAGGERPPGARRARGRAGPPQPRGAARPVRAGRGRARLDPHWPRAPRRALALRRRPGGRGRGGPRRRGGGAGGDGPDARAGPRRPPQAVRLRPALARHRPRQARQGGPGFADRPAGRRAAHGPQRCLRGLRRPRHPGGPHPRHRPSRDGRGRRPSRDVPRRPGRRPVKVWLVAGEDSGDQLGAKLMRALRARAPEPIRFGGVGGEAMEAEGFASLFPIDDVAVMGYLPVLARARTLLRRIRETVDDVVAGAPDVLVIIDSPGFTHAVARRVRQRLPDLPIVDYVSPSVWAWRPWRAAKMRPFIDHVLALLPFEPEAHRRLGGPACTYVGHPLIERLSELRPGPEERDQRAREPWRLAVLPGSRRSEIERLMPVFGRTLALIAERAGPIEALLPAVSRHRALIERLATGWDVPVRLVHGEAGKHAVFRQARAALAASGTVTLELALAGVPMVVAYKVSRIEEVIARRLIQVPTIVLPNLILGENAMPEFVQADCTPAALADALVPLVRGGPERERQIGALERLDGLMGLPDGLAPSHEAARLVLAVRAGRAA</sequence>
<dbReference type="HAMAP" id="MF_00392">
    <property type="entry name" value="LpxB"/>
    <property type="match status" value="1"/>
</dbReference>
<dbReference type="GO" id="GO:0016020">
    <property type="term" value="C:membrane"/>
    <property type="evidence" value="ECO:0007669"/>
    <property type="project" value="GOC"/>
</dbReference>
<accession>A0A2U8W947</accession>
<comment type="catalytic activity">
    <reaction evidence="10 11">
        <text>a lipid X + a UDP-2-N,3-O-bis[(3R)-3-hydroxyacyl]-alpha-D-glucosamine = a lipid A disaccharide + UDP + H(+)</text>
        <dbReference type="Rhea" id="RHEA:67828"/>
        <dbReference type="ChEBI" id="CHEBI:15378"/>
        <dbReference type="ChEBI" id="CHEBI:58223"/>
        <dbReference type="ChEBI" id="CHEBI:137748"/>
        <dbReference type="ChEBI" id="CHEBI:176338"/>
        <dbReference type="ChEBI" id="CHEBI:176343"/>
        <dbReference type="EC" id="2.4.1.182"/>
    </reaction>
</comment>
<keyword evidence="6 11" id="KW-0441">Lipid A biosynthesis</keyword>
<feature type="region of interest" description="Disordered" evidence="12">
    <location>
        <begin position="1"/>
        <end position="216"/>
    </location>
</feature>
<proteinExistence type="inferred from homology"/>
<evidence type="ECO:0000256" key="1">
    <source>
        <dbReference type="ARBA" id="ARBA00002056"/>
    </source>
</evidence>
<feature type="compositionally biased region" description="Basic residues" evidence="12">
    <location>
        <begin position="29"/>
        <end position="44"/>
    </location>
</feature>
<dbReference type="UniPathway" id="UPA00973"/>
<dbReference type="KEGG" id="mets:DK389_16720"/>
<evidence type="ECO:0000313" key="13">
    <source>
        <dbReference type="EMBL" id="AWN41842.1"/>
    </source>
</evidence>
<reference evidence="14" key="1">
    <citation type="submission" date="2018-05" db="EMBL/GenBank/DDBJ databases">
        <title>Complete Genome Sequence of Methylobacterium sp. 17SD2-17.</title>
        <authorList>
            <person name="Srinivasan S."/>
        </authorList>
    </citation>
    <scope>NUCLEOTIDE SEQUENCE [LARGE SCALE GENOMIC DNA]</scope>
    <source>
        <strain evidence="14">17SD2-17</strain>
    </source>
</reference>
<evidence type="ECO:0000256" key="6">
    <source>
        <dbReference type="ARBA" id="ARBA00022556"/>
    </source>
</evidence>
<organism evidence="13 14">
    <name type="scientific">Methylobacterium durans</name>
    <dbReference type="NCBI Taxonomy" id="2202825"/>
    <lineage>
        <taxon>Bacteria</taxon>
        <taxon>Pseudomonadati</taxon>
        <taxon>Pseudomonadota</taxon>
        <taxon>Alphaproteobacteria</taxon>
        <taxon>Hyphomicrobiales</taxon>
        <taxon>Methylobacteriaceae</taxon>
        <taxon>Methylobacterium</taxon>
    </lineage>
</organism>
<dbReference type="AlphaFoldDB" id="A0A2U8W947"/>
<keyword evidence="7 11" id="KW-0328">Glycosyltransferase</keyword>
<feature type="compositionally biased region" description="Basic residues" evidence="12">
    <location>
        <begin position="178"/>
        <end position="195"/>
    </location>
</feature>
<dbReference type="Proteomes" id="UP000245926">
    <property type="component" value="Chromosome"/>
</dbReference>
<evidence type="ECO:0000256" key="5">
    <source>
        <dbReference type="ARBA" id="ARBA00022516"/>
    </source>
</evidence>
<dbReference type="GO" id="GO:0005543">
    <property type="term" value="F:phospholipid binding"/>
    <property type="evidence" value="ECO:0007669"/>
    <property type="project" value="TreeGrafter"/>
</dbReference>
<comment type="function">
    <text evidence="1 11">Condensation of UDP-2,3-diacylglucosamine and 2,3-diacylglucosamine-1-phosphate to form lipid A disaccharide, a precursor of lipid A, a phosphorylated glycolipid that anchors the lipopolysaccharide to the outer membrane of the cell.</text>
</comment>
<keyword evidence="8 11" id="KW-0808">Transferase</keyword>
<keyword evidence="9 11" id="KW-0443">Lipid metabolism</keyword>
<dbReference type="GO" id="GO:0008915">
    <property type="term" value="F:lipid-A-disaccharide synthase activity"/>
    <property type="evidence" value="ECO:0007669"/>
    <property type="project" value="UniProtKB-UniRule"/>
</dbReference>
<dbReference type="GO" id="GO:0009245">
    <property type="term" value="P:lipid A biosynthetic process"/>
    <property type="evidence" value="ECO:0007669"/>
    <property type="project" value="UniProtKB-UniRule"/>
</dbReference>
<dbReference type="SUPFAM" id="SSF53756">
    <property type="entry name" value="UDP-Glycosyltransferase/glycogen phosphorylase"/>
    <property type="match status" value="1"/>
</dbReference>
<evidence type="ECO:0000313" key="14">
    <source>
        <dbReference type="Proteomes" id="UP000245926"/>
    </source>
</evidence>
<feature type="compositionally biased region" description="Basic and acidic residues" evidence="12">
    <location>
        <begin position="196"/>
        <end position="210"/>
    </location>
</feature>